<gene>
    <name evidence="1" type="ORF">CTEN210_08185</name>
</gene>
<dbReference type="Proteomes" id="UP001054902">
    <property type="component" value="Unassembled WGS sequence"/>
</dbReference>
<dbReference type="Pfam" id="PF15891">
    <property type="entry name" value="Nuc_deoxyri_tr2"/>
    <property type="match status" value="1"/>
</dbReference>
<organism evidence="1 2">
    <name type="scientific">Chaetoceros tenuissimus</name>
    <dbReference type="NCBI Taxonomy" id="426638"/>
    <lineage>
        <taxon>Eukaryota</taxon>
        <taxon>Sar</taxon>
        <taxon>Stramenopiles</taxon>
        <taxon>Ochrophyta</taxon>
        <taxon>Bacillariophyta</taxon>
        <taxon>Coscinodiscophyceae</taxon>
        <taxon>Chaetocerotophycidae</taxon>
        <taxon>Chaetocerotales</taxon>
        <taxon>Chaetocerotaceae</taxon>
        <taxon>Chaetoceros</taxon>
    </lineage>
</organism>
<evidence type="ECO:0000313" key="1">
    <source>
        <dbReference type="EMBL" id="GFH51709.1"/>
    </source>
</evidence>
<comment type="caution">
    <text evidence="1">The sequence shown here is derived from an EMBL/GenBank/DDBJ whole genome shotgun (WGS) entry which is preliminary data.</text>
</comment>
<keyword evidence="2" id="KW-1185">Reference proteome</keyword>
<dbReference type="EMBL" id="BLLK01000045">
    <property type="protein sequence ID" value="GFH51709.1"/>
    <property type="molecule type" value="Genomic_DNA"/>
</dbReference>
<evidence type="ECO:0000313" key="2">
    <source>
        <dbReference type="Proteomes" id="UP001054902"/>
    </source>
</evidence>
<dbReference type="Gene3D" id="3.40.50.450">
    <property type="match status" value="1"/>
</dbReference>
<dbReference type="InterPro" id="IPR039470">
    <property type="entry name" value="Nuc_deoxyri_tr2"/>
</dbReference>
<dbReference type="AlphaFoldDB" id="A0AAD3H6G9"/>
<proteinExistence type="predicted"/>
<sequence length="159" mass="18247">MTKTIKPPESFTEALSTCKLSIFLAGSIEMGAAIDWQAQFIESFKDEDSLLFLNPRRDDWDSSWEQSIENKHFREQVEWELEAQEKADIIVIYFAPNTKSPITLLELGLFAKSKKMICCCPKGFWRKGNVDVVCDRYGVEVVDSLDKMISALREKIEAK</sequence>
<protein>
    <recommendedName>
        <fullName evidence="3">Nucleoside 2-deoxyribosyltransferase like</fullName>
    </recommendedName>
</protein>
<accession>A0AAD3H6G9</accession>
<evidence type="ECO:0008006" key="3">
    <source>
        <dbReference type="Google" id="ProtNLM"/>
    </source>
</evidence>
<reference evidence="1 2" key="1">
    <citation type="journal article" date="2021" name="Sci. Rep.">
        <title>The genome of the diatom Chaetoceros tenuissimus carries an ancient integrated fragment of an extant virus.</title>
        <authorList>
            <person name="Hongo Y."/>
            <person name="Kimura K."/>
            <person name="Takaki Y."/>
            <person name="Yoshida Y."/>
            <person name="Baba S."/>
            <person name="Kobayashi G."/>
            <person name="Nagasaki K."/>
            <person name="Hano T."/>
            <person name="Tomaru Y."/>
        </authorList>
    </citation>
    <scope>NUCLEOTIDE SEQUENCE [LARGE SCALE GENOMIC DNA]</scope>
    <source>
        <strain evidence="1 2">NIES-3715</strain>
    </source>
</reference>
<name>A0AAD3H6G9_9STRA</name>